<dbReference type="PIRSF" id="PIRSF017082">
    <property type="entry name" value="YflP"/>
    <property type="match status" value="1"/>
</dbReference>
<dbReference type="Pfam" id="PF03401">
    <property type="entry name" value="TctC"/>
    <property type="match status" value="1"/>
</dbReference>
<dbReference type="EMBL" id="NEVT01000002">
    <property type="protein sequence ID" value="OZI82621.1"/>
    <property type="molecule type" value="Genomic_DNA"/>
</dbReference>
<dbReference type="Gene3D" id="3.40.190.150">
    <property type="entry name" value="Bordetella uptake gene, domain 1"/>
    <property type="match status" value="1"/>
</dbReference>
<dbReference type="PANTHER" id="PTHR42928">
    <property type="entry name" value="TRICARBOXYLATE-BINDING PROTEIN"/>
    <property type="match status" value="1"/>
</dbReference>
<sequence>MHVRDRRKFVLGSAAALAAAALPGKAVMAQLTGDASTMRIVVPFSAAGPTDFIARLFAQALAEELKATVIVENKPGASGNIGTQFVVDAPADGTLLVHTTAAMQAVNPILYPGQRFDPAKDLIPVGITGSLANVLVVHPESGVKTIEELVAKGKQTELTYATFGPGTSPHIYGELLRGLTGIKAIPIAYKGSGNAKADMLAGRIDFMFDSMTTAVTTVEAGQLLGLAITSQERSALLPDVPTLKEKGYGRLNLNFWFVLQVSSKTRPEVVQRLRVAVAKAARNPAYRKGVAERGVDTFTVPADQVERFVREDTAVWRDAVVEMGIKAE</sequence>
<dbReference type="PROSITE" id="PS51318">
    <property type="entry name" value="TAT"/>
    <property type="match status" value="1"/>
</dbReference>
<comment type="caution">
    <text evidence="3">The sequence shown here is derived from an EMBL/GenBank/DDBJ whole genome shotgun (WGS) entry which is preliminary data.</text>
</comment>
<keyword evidence="2" id="KW-0732">Signal</keyword>
<dbReference type="AlphaFoldDB" id="A0A261W940"/>
<dbReference type="InterPro" id="IPR006311">
    <property type="entry name" value="TAT_signal"/>
</dbReference>
<reference evidence="4" key="1">
    <citation type="submission" date="2017-05" db="EMBL/GenBank/DDBJ databases">
        <title>Complete and WGS of Bordetella genogroups.</title>
        <authorList>
            <person name="Spilker T."/>
            <person name="Lipuma J."/>
        </authorList>
    </citation>
    <scope>NUCLEOTIDE SEQUENCE [LARGE SCALE GENOMIC DNA]</scope>
    <source>
        <strain evidence="4">AU8256</strain>
    </source>
</reference>
<feature type="chain" id="PRO_5012469927" evidence="2">
    <location>
        <begin position="30"/>
        <end position="328"/>
    </location>
</feature>
<evidence type="ECO:0000313" key="3">
    <source>
        <dbReference type="EMBL" id="OZI82621.1"/>
    </source>
</evidence>
<gene>
    <name evidence="3" type="ORF">CAL24_01740</name>
</gene>
<comment type="similarity">
    <text evidence="1">Belongs to the UPF0065 (bug) family.</text>
</comment>
<evidence type="ECO:0000313" key="4">
    <source>
        <dbReference type="Proteomes" id="UP000215633"/>
    </source>
</evidence>
<organism evidence="3 4">
    <name type="scientific">Bordetella genomosp. 2</name>
    <dbReference type="NCBI Taxonomy" id="1983456"/>
    <lineage>
        <taxon>Bacteria</taxon>
        <taxon>Pseudomonadati</taxon>
        <taxon>Pseudomonadota</taxon>
        <taxon>Betaproteobacteria</taxon>
        <taxon>Burkholderiales</taxon>
        <taxon>Alcaligenaceae</taxon>
        <taxon>Bordetella</taxon>
    </lineage>
</organism>
<name>A0A261W940_9BORD</name>
<dbReference type="InterPro" id="IPR005064">
    <property type="entry name" value="BUG"/>
</dbReference>
<evidence type="ECO:0000256" key="1">
    <source>
        <dbReference type="ARBA" id="ARBA00006987"/>
    </source>
</evidence>
<dbReference type="InterPro" id="IPR042100">
    <property type="entry name" value="Bug_dom1"/>
</dbReference>
<feature type="signal peptide" evidence="2">
    <location>
        <begin position="1"/>
        <end position="29"/>
    </location>
</feature>
<protein>
    <submittedName>
        <fullName evidence="3">ABC transporter substrate-binding protein</fullName>
    </submittedName>
</protein>
<dbReference type="Gene3D" id="3.40.190.10">
    <property type="entry name" value="Periplasmic binding protein-like II"/>
    <property type="match status" value="1"/>
</dbReference>
<dbReference type="PANTHER" id="PTHR42928:SF5">
    <property type="entry name" value="BLR1237 PROTEIN"/>
    <property type="match status" value="1"/>
</dbReference>
<keyword evidence="4" id="KW-1185">Reference proteome</keyword>
<dbReference type="RefSeq" id="WP_094805556.1">
    <property type="nucleotide sequence ID" value="NZ_NEVT01000002.1"/>
</dbReference>
<accession>A0A261W940</accession>
<evidence type="ECO:0000256" key="2">
    <source>
        <dbReference type="SAM" id="SignalP"/>
    </source>
</evidence>
<dbReference type="Proteomes" id="UP000215633">
    <property type="component" value="Unassembled WGS sequence"/>
</dbReference>
<proteinExistence type="inferred from homology"/>
<dbReference type="SUPFAM" id="SSF53850">
    <property type="entry name" value="Periplasmic binding protein-like II"/>
    <property type="match status" value="1"/>
</dbReference>